<feature type="compositionally biased region" description="Polar residues" evidence="2">
    <location>
        <begin position="160"/>
        <end position="169"/>
    </location>
</feature>
<feature type="region of interest" description="Disordered" evidence="2">
    <location>
        <begin position="1397"/>
        <end position="1499"/>
    </location>
</feature>
<feature type="region of interest" description="Disordered" evidence="2">
    <location>
        <begin position="624"/>
        <end position="738"/>
    </location>
</feature>
<feature type="region of interest" description="Disordered" evidence="2">
    <location>
        <begin position="787"/>
        <end position="850"/>
    </location>
</feature>
<feature type="compositionally biased region" description="Basic and acidic residues" evidence="2">
    <location>
        <begin position="686"/>
        <end position="705"/>
    </location>
</feature>
<feature type="coiled-coil region" evidence="1">
    <location>
        <begin position="1284"/>
        <end position="1381"/>
    </location>
</feature>
<gene>
    <name evidence="3" type="ORF">GQ602_000616</name>
</gene>
<dbReference type="OrthoDB" id="3647690at2759"/>
<feature type="compositionally biased region" description="Polar residues" evidence="2">
    <location>
        <begin position="392"/>
        <end position="402"/>
    </location>
</feature>
<keyword evidence="1" id="KW-0175">Coiled coil</keyword>
<feature type="compositionally biased region" description="Polar residues" evidence="2">
    <location>
        <begin position="1399"/>
        <end position="1411"/>
    </location>
</feature>
<dbReference type="EMBL" id="JAACLJ010000001">
    <property type="protein sequence ID" value="KAF4595003.1"/>
    <property type="molecule type" value="Genomic_DNA"/>
</dbReference>
<proteinExistence type="predicted"/>
<evidence type="ECO:0000313" key="4">
    <source>
        <dbReference type="Proteomes" id="UP000562929"/>
    </source>
</evidence>
<feature type="compositionally biased region" description="Basic and acidic residues" evidence="2">
    <location>
        <begin position="55"/>
        <end position="71"/>
    </location>
</feature>
<comment type="caution">
    <text evidence="3">The sequence shown here is derived from an EMBL/GenBank/DDBJ whole genome shotgun (WGS) entry which is preliminary data.</text>
</comment>
<dbReference type="InterPro" id="IPR038609">
    <property type="entry name" value="HDA1_su2/3_sf"/>
</dbReference>
<name>A0A8H4VGG3_9HYPO</name>
<evidence type="ECO:0000313" key="3">
    <source>
        <dbReference type="EMBL" id="KAF4595003.1"/>
    </source>
</evidence>
<feature type="compositionally biased region" description="Low complexity" evidence="2">
    <location>
        <begin position="811"/>
        <end position="823"/>
    </location>
</feature>
<accession>A0A8H4VGG3</accession>
<feature type="compositionally biased region" description="Basic and acidic residues" evidence="2">
    <location>
        <begin position="1412"/>
        <end position="1437"/>
    </location>
</feature>
<feature type="compositionally biased region" description="Basic residues" evidence="2">
    <location>
        <begin position="72"/>
        <end position="84"/>
    </location>
</feature>
<dbReference type="Proteomes" id="UP000562929">
    <property type="component" value="Unassembled WGS sequence"/>
</dbReference>
<feature type="compositionally biased region" description="Polar residues" evidence="2">
    <location>
        <begin position="268"/>
        <end position="292"/>
    </location>
</feature>
<feature type="compositionally biased region" description="Basic and acidic residues" evidence="2">
    <location>
        <begin position="297"/>
        <end position="350"/>
    </location>
</feature>
<feature type="region of interest" description="Disordered" evidence="2">
    <location>
        <begin position="194"/>
        <end position="405"/>
    </location>
</feature>
<evidence type="ECO:0000256" key="2">
    <source>
        <dbReference type="SAM" id="MobiDB-lite"/>
    </source>
</evidence>
<feature type="compositionally biased region" description="Low complexity" evidence="2">
    <location>
        <begin position="85"/>
        <end position="95"/>
    </location>
</feature>
<dbReference type="Gene3D" id="3.40.50.12360">
    <property type="match status" value="1"/>
</dbReference>
<feature type="compositionally biased region" description="Polar residues" evidence="2">
    <location>
        <begin position="789"/>
        <end position="798"/>
    </location>
</feature>
<feature type="region of interest" description="Disordered" evidence="2">
    <location>
        <begin position="39"/>
        <end position="181"/>
    </location>
</feature>
<feature type="compositionally biased region" description="Polar residues" evidence="2">
    <location>
        <begin position="194"/>
        <end position="213"/>
    </location>
</feature>
<evidence type="ECO:0000256" key="1">
    <source>
        <dbReference type="SAM" id="Coils"/>
    </source>
</evidence>
<sequence length="1499" mass="163945">MRKSRRPARKQKPARKWFAIRGILEERLAGRRLEYLVDWEDDGVTGEPYEPTWESGRDVTDAAKLEWEARRAPTRTKGSKRKRAPTSTSSPSLPSDEGERPRKAPRRAPSSEEPVPSITSGPSLDSGAGFEPGQSPATHHQQRLVIEIQHPPKFDPSEYLSVSESQLSEDPSLVEPDEQSRQALTLVVATQESGYTTIPDSQEPSGLTLSSRLSIGGPLQGSLPVSREESDEAPPQSSRANDGNFITAPASPEFATQPPPTHIFALPDTSSSSGANLVAATSQAELSSQHPTGSCPLREEAHIEESGPELHDAQVQHIDTEAPRDQIDDFAAELHDAQVGESAFDPHDAQVEASGTQLHTAEVEESSAEPPDAQVEDATAAPRDEETEESGPANSHVVQAQDSKAELHDAQVVDFGPELTDADVEVDGPDSIDAQFGDVEAELPGARVEVVSRGVQTDIVAAAASPGPQDYVSQERSARLPNAQVSDNRYGLPAVGIQDIPLPSIEFDVKIEHASEPPDVNNQTFDNYRPNLPGYNWPLEPQIGDFQIFEDATPAAENAPRSHIFHRELSLDTIEDSDDELRGDQHRASTSYRPESPDYRSGPLSLRPFSLSPGLFAPSPWLLRSLPPDSNYEPRSPGSPDYRPRPYDTTSPDYLPSEPRGSQPYSPESPDLDIQDAGADLPDDAVPNHRDESQEVPLEDHHDPDVTMSDEQQDPPPANQEQGAGNAAHSTPRAARESVMQTLTSLMDRHAALLSGAPTSSALAPLPASGQLQSSPYSAILQRHMNDHPPSSVQQTTVAPADISNPSPVPLATTMSLTTLHTTDGSSQAPPPMGQGVPVEQPSSHDSTDAHLHPVQREHVVTLPLQASLRPVYDETLIGSRRVVTELSTLFNNEIWVEPTEDLVGKVDQLLDRLFNTCDSPLDITSGPIADLPSSQLVKYLRDANSKFNFTFELLQSVRKETRFLIVARSIALLRLLSHLAEALELECTCEAIGVRRSSNSASAARVTLALPGEYESGSGYDVVIGFDHSYADWRASSSLPADEADSTAKKPVMLHLVTTHSIEHILLHVPKDLGPLERKHALLSSVVRATPLISDPERGYPEPHQLAGTFADYINGSADAITCDTIPIPDGVLDVFLTPTEAGTTPQLDSRKRRLDGTADEGAKRVRLLSNGPIVGRNEPPLPDDVQTLLARVDVAKPDDVQINVSLGVLQALAEKFVECEVEAATNNADKEYEDVISRLQTQVNDHESSINKIYEAYRAALEDRSRFEDEKLKADAALEAATKAARAEVESKQRKIAKLEAEVTRLTSDPGEEESPLAKTYRLLQEAIDREKLLEKRVENARTETEFVRNRYQEASSMVSALQADISELKEQREPLERKASDNLVKIHRMQRESDTRILTQDNSRLKSQIQDRDRELERVREELRQLKNGRRETRQGSVPRSPRTGMMSPRPYGRGGYGGSGSRATSPGHDGSGMPSGAQFMNAQQPGNGRWNHLRD</sequence>
<reference evidence="3 4" key="1">
    <citation type="journal article" date="2020" name="G3 (Bethesda)">
        <title>Genetic Underpinnings of Host Manipulation by Ophiocordyceps as Revealed by Comparative Transcriptomics.</title>
        <authorList>
            <person name="Will I."/>
            <person name="Das B."/>
            <person name="Trinh T."/>
            <person name="Brachmann A."/>
            <person name="Ohm R.A."/>
            <person name="de Bekker C."/>
        </authorList>
    </citation>
    <scope>NUCLEOTIDE SEQUENCE [LARGE SCALE GENOMIC DNA]</scope>
    <source>
        <strain evidence="3 4">EC05</strain>
    </source>
</reference>
<organism evidence="3 4">
    <name type="scientific">Ophiocordyceps camponoti-floridani</name>
    <dbReference type="NCBI Taxonomy" id="2030778"/>
    <lineage>
        <taxon>Eukaryota</taxon>
        <taxon>Fungi</taxon>
        <taxon>Dikarya</taxon>
        <taxon>Ascomycota</taxon>
        <taxon>Pezizomycotina</taxon>
        <taxon>Sordariomycetes</taxon>
        <taxon>Hypocreomycetidae</taxon>
        <taxon>Hypocreales</taxon>
        <taxon>Ophiocordycipitaceae</taxon>
        <taxon>Ophiocordyceps</taxon>
    </lineage>
</organism>
<keyword evidence="4" id="KW-1185">Reference proteome</keyword>
<feature type="region of interest" description="Disordered" evidence="2">
    <location>
        <begin position="575"/>
        <end position="605"/>
    </location>
</feature>
<protein>
    <submittedName>
        <fullName evidence="3">HDA1 complex subunit</fullName>
    </submittedName>
</protein>